<evidence type="ECO:0000256" key="2">
    <source>
        <dbReference type="ARBA" id="ARBA00012668"/>
    </source>
</evidence>
<feature type="transmembrane region" description="Helical" evidence="11">
    <location>
        <begin position="180"/>
        <end position="199"/>
    </location>
</feature>
<feature type="region of interest" description="Disordered" evidence="10">
    <location>
        <begin position="22"/>
        <end position="42"/>
    </location>
</feature>
<dbReference type="PROSITE" id="PS51384">
    <property type="entry name" value="FAD_FR"/>
    <property type="match status" value="1"/>
</dbReference>
<dbReference type="InterPro" id="IPR039261">
    <property type="entry name" value="FNR_nucleotide-bd"/>
</dbReference>
<dbReference type="Proteomes" id="UP000799440">
    <property type="component" value="Unassembled WGS sequence"/>
</dbReference>
<evidence type="ECO:0000259" key="12">
    <source>
        <dbReference type="PROSITE" id="PS51384"/>
    </source>
</evidence>
<evidence type="ECO:0000256" key="3">
    <source>
        <dbReference type="ARBA" id="ARBA00022448"/>
    </source>
</evidence>
<evidence type="ECO:0000256" key="9">
    <source>
        <dbReference type="ARBA" id="ARBA00048483"/>
    </source>
</evidence>
<dbReference type="CDD" id="cd06186">
    <property type="entry name" value="NOX_Duox_like_FAD_NADP"/>
    <property type="match status" value="1"/>
</dbReference>
<protein>
    <recommendedName>
        <fullName evidence="2">ferric-chelate reductase (NADPH)</fullName>
        <ecNumber evidence="2">1.16.1.9</ecNumber>
    </recommendedName>
</protein>
<proteinExistence type="predicted"/>
<organism evidence="13 14">
    <name type="scientific">Sporormia fimetaria CBS 119925</name>
    <dbReference type="NCBI Taxonomy" id="1340428"/>
    <lineage>
        <taxon>Eukaryota</taxon>
        <taxon>Fungi</taxon>
        <taxon>Dikarya</taxon>
        <taxon>Ascomycota</taxon>
        <taxon>Pezizomycotina</taxon>
        <taxon>Dothideomycetes</taxon>
        <taxon>Pleosporomycetidae</taxon>
        <taxon>Pleosporales</taxon>
        <taxon>Sporormiaceae</taxon>
        <taxon>Sporormia</taxon>
    </lineage>
</organism>
<feature type="compositionally biased region" description="Low complexity" evidence="10">
    <location>
        <begin position="133"/>
        <end position="143"/>
    </location>
</feature>
<dbReference type="InterPro" id="IPR017938">
    <property type="entry name" value="Riboflavin_synthase-like_b-brl"/>
</dbReference>
<name>A0A6A6VF82_9PLEO</name>
<dbReference type="GO" id="GO:0006879">
    <property type="term" value="P:intracellular iron ion homeostasis"/>
    <property type="evidence" value="ECO:0007669"/>
    <property type="project" value="TreeGrafter"/>
</dbReference>
<dbReference type="SFLD" id="SFLDS00052">
    <property type="entry name" value="Ferric_Reductase_Domain"/>
    <property type="match status" value="1"/>
</dbReference>
<feature type="compositionally biased region" description="Low complexity" evidence="10">
    <location>
        <begin position="22"/>
        <end position="32"/>
    </location>
</feature>
<evidence type="ECO:0000256" key="11">
    <source>
        <dbReference type="SAM" id="Phobius"/>
    </source>
</evidence>
<feature type="transmembrane region" description="Helical" evidence="11">
    <location>
        <begin position="286"/>
        <end position="307"/>
    </location>
</feature>
<evidence type="ECO:0000256" key="5">
    <source>
        <dbReference type="ARBA" id="ARBA00022692"/>
    </source>
</evidence>
<dbReference type="AlphaFoldDB" id="A0A6A6VF82"/>
<evidence type="ECO:0000256" key="4">
    <source>
        <dbReference type="ARBA" id="ARBA00022475"/>
    </source>
</evidence>
<dbReference type="GO" id="GO:0015677">
    <property type="term" value="P:copper ion import"/>
    <property type="evidence" value="ECO:0007669"/>
    <property type="project" value="TreeGrafter"/>
</dbReference>
<keyword evidence="8 11" id="KW-0472">Membrane</keyword>
<keyword evidence="5 11" id="KW-0812">Transmembrane</keyword>
<dbReference type="GO" id="GO:0005886">
    <property type="term" value="C:plasma membrane"/>
    <property type="evidence" value="ECO:0007669"/>
    <property type="project" value="UniProtKB-SubCell"/>
</dbReference>
<evidence type="ECO:0000256" key="6">
    <source>
        <dbReference type="ARBA" id="ARBA00022989"/>
    </source>
</evidence>
<evidence type="ECO:0000256" key="7">
    <source>
        <dbReference type="ARBA" id="ARBA00023065"/>
    </source>
</evidence>
<dbReference type="InterPro" id="IPR013130">
    <property type="entry name" value="Fe3_Rdtase_TM_dom"/>
</dbReference>
<accession>A0A6A6VF82</accession>
<comment type="catalytic activity">
    <reaction evidence="9">
        <text>2 a Fe(II)-siderophore + NADP(+) + H(+) = 2 a Fe(III)-siderophore + NADPH</text>
        <dbReference type="Rhea" id="RHEA:28795"/>
        <dbReference type="Rhea" id="RHEA-COMP:11342"/>
        <dbReference type="Rhea" id="RHEA-COMP:11344"/>
        <dbReference type="ChEBI" id="CHEBI:15378"/>
        <dbReference type="ChEBI" id="CHEBI:29033"/>
        <dbReference type="ChEBI" id="CHEBI:29034"/>
        <dbReference type="ChEBI" id="CHEBI:57783"/>
        <dbReference type="ChEBI" id="CHEBI:58349"/>
        <dbReference type="EC" id="1.16.1.9"/>
    </reaction>
</comment>
<evidence type="ECO:0000256" key="8">
    <source>
        <dbReference type="ARBA" id="ARBA00023136"/>
    </source>
</evidence>
<dbReference type="Gene3D" id="3.40.50.80">
    <property type="entry name" value="Nucleotide-binding domain of ferredoxin-NADP reductase (FNR) module"/>
    <property type="match status" value="2"/>
</dbReference>
<keyword evidence="3" id="KW-0813">Transport</keyword>
<sequence length="633" mass="71165">MDDLPLAWARDLLNFSLRATASTTSPSAPKSPGLGDPTDPGKDPRFRKLVGAVLFSRRFLLTYNVVLLAILLIFTLWHWGEKYVLKQERRRVALEALTVNDANTFDDGCSSSGSTLAYIKTSPDEDKRREASESSPLLRSSASKTKRVRSRKILNLLKSWMQYQPAPIPVFNKSLPPNSVSLFVLAFLGLNIFYNIYHIPYEAQYIFVFADRCGGLFVANLPLLYLLSAKNQPIKFMTGHSYEALNIFHRRVGELLCFEALLHFLGMDLVWYGLLRRLGLSLSDFLLNRVILLGLGAFVAYEVLYLTSLGSFRQRFYEIFLATHIFLQIAGLALLYFHHRISRPYVLISLAIFLFDRLIFRLWLKSSSHTATLTVLDSDTLLLSANWDTHHPATLLKPTSMAHGWQPNNHIFLTVPSLSHKHALQAHPFTVFSAAPSPGHHAWFSLLIRIQRNNGFTRALFNHVSNNPTTLARIRLDGPYGSSHALDVLSASDNAVVVAGGSGIAVAYPLLFALLQPHRTYHLEGEDTTARLRRRKVKLLWITHSPCHKGWVPEDKMQELIDWGLQVLIPRATSEAGRPDVGKIVRGWVEGESERTGVEVSGPDGLVRDVRNTCAGLVGEGYDVKMQVEKFGW</sequence>
<keyword evidence="14" id="KW-1185">Reference proteome</keyword>
<dbReference type="OrthoDB" id="17725at2759"/>
<comment type="subcellular location">
    <subcellularLocation>
        <location evidence="1">Cell membrane</location>
        <topology evidence="1">Multi-pass membrane protein</topology>
    </subcellularLocation>
</comment>
<keyword evidence="7" id="KW-0406">Ion transport</keyword>
<dbReference type="SUPFAM" id="SSF63380">
    <property type="entry name" value="Riboflavin synthase domain-like"/>
    <property type="match status" value="1"/>
</dbReference>
<dbReference type="Pfam" id="PF08022">
    <property type="entry name" value="FAD_binding_8"/>
    <property type="match status" value="1"/>
</dbReference>
<feature type="compositionally biased region" description="Basic and acidic residues" evidence="10">
    <location>
        <begin position="122"/>
        <end position="132"/>
    </location>
</feature>
<dbReference type="GO" id="GO:0006826">
    <property type="term" value="P:iron ion transport"/>
    <property type="evidence" value="ECO:0007669"/>
    <property type="project" value="TreeGrafter"/>
</dbReference>
<evidence type="ECO:0000256" key="10">
    <source>
        <dbReference type="SAM" id="MobiDB-lite"/>
    </source>
</evidence>
<feature type="transmembrane region" description="Helical" evidence="11">
    <location>
        <begin position="60"/>
        <end position="80"/>
    </location>
</feature>
<feature type="region of interest" description="Disordered" evidence="10">
    <location>
        <begin position="121"/>
        <end position="144"/>
    </location>
</feature>
<gene>
    <name evidence="13" type="ORF">M011DRAFT_467265</name>
</gene>
<keyword evidence="6 11" id="KW-1133">Transmembrane helix</keyword>
<dbReference type="EMBL" id="MU006570">
    <property type="protein sequence ID" value="KAF2748220.1"/>
    <property type="molecule type" value="Genomic_DNA"/>
</dbReference>
<feature type="domain" description="FAD-binding FR-type" evidence="12">
    <location>
        <begin position="334"/>
        <end position="486"/>
    </location>
</feature>
<evidence type="ECO:0000313" key="13">
    <source>
        <dbReference type="EMBL" id="KAF2748220.1"/>
    </source>
</evidence>
<dbReference type="SUPFAM" id="SSF52343">
    <property type="entry name" value="Ferredoxin reductase-like, C-terminal NADP-linked domain"/>
    <property type="match status" value="1"/>
</dbReference>
<dbReference type="Pfam" id="PF01794">
    <property type="entry name" value="Ferric_reduct"/>
    <property type="match status" value="1"/>
</dbReference>
<dbReference type="EC" id="1.16.1.9" evidence="2"/>
<dbReference type="SFLD" id="SFLDG01168">
    <property type="entry name" value="Ferric_reductase_subgroup_(FRE"/>
    <property type="match status" value="1"/>
</dbReference>
<dbReference type="InterPro" id="IPR013112">
    <property type="entry name" value="FAD-bd_8"/>
</dbReference>
<evidence type="ECO:0000313" key="14">
    <source>
        <dbReference type="Proteomes" id="UP000799440"/>
    </source>
</evidence>
<evidence type="ECO:0000256" key="1">
    <source>
        <dbReference type="ARBA" id="ARBA00004651"/>
    </source>
</evidence>
<reference evidence="13" key="1">
    <citation type="journal article" date="2020" name="Stud. Mycol.">
        <title>101 Dothideomycetes genomes: a test case for predicting lifestyles and emergence of pathogens.</title>
        <authorList>
            <person name="Haridas S."/>
            <person name="Albert R."/>
            <person name="Binder M."/>
            <person name="Bloem J."/>
            <person name="Labutti K."/>
            <person name="Salamov A."/>
            <person name="Andreopoulos B."/>
            <person name="Baker S."/>
            <person name="Barry K."/>
            <person name="Bills G."/>
            <person name="Bluhm B."/>
            <person name="Cannon C."/>
            <person name="Castanera R."/>
            <person name="Culley D."/>
            <person name="Daum C."/>
            <person name="Ezra D."/>
            <person name="Gonzalez J."/>
            <person name="Henrissat B."/>
            <person name="Kuo A."/>
            <person name="Liang C."/>
            <person name="Lipzen A."/>
            <person name="Lutzoni F."/>
            <person name="Magnuson J."/>
            <person name="Mondo S."/>
            <person name="Nolan M."/>
            <person name="Ohm R."/>
            <person name="Pangilinan J."/>
            <person name="Park H.-J."/>
            <person name="Ramirez L."/>
            <person name="Alfaro M."/>
            <person name="Sun H."/>
            <person name="Tritt A."/>
            <person name="Yoshinaga Y."/>
            <person name="Zwiers L.-H."/>
            <person name="Turgeon B."/>
            <person name="Goodwin S."/>
            <person name="Spatafora J."/>
            <person name="Crous P."/>
            <person name="Grigoriev I."/>
        </authorList>
    </citation>
    <scope>NUCLEOTIDE SEQUENCE</scope>
    <source>
        <strain evidence="13">CBS 119925</strain>
    </source>
</reference>
<dbReference type="PANTHER" id="PTHR32361:SF28">
    <property type="entry name" value="FRP1P"/>
    <property type="match status" value="1"/>
</dbReference>
<dbReference type="GO" id="GO:0052851">
    <property type="term" value="F:ferric-chelate reductase (NADPH) activity"/>
    <property type="evidence" value="ECO:0007669"/>
    <property type="project" value="UniProtKB-EC"/>
</dbReference>
<feature type="transmembrane region" description="Helical" evidence="11">
    <location>
        <begin position="205"/>
        <end position="227"/>
    </location>
</feature>
<dbReference type="InterPro" id="IPR017927">
    <property type="entry name" value="FAD-bd_FR_type"/>
</dbReference>
<feature type="transmembrane region" description="Helical" evidence="11">
    <location>
        <begin position="255"/>
        <end position="274"/>
    </location>
</feature>
<keyword evidence="4" id="KW-1003">Cell membrane</keyword>
<dbReference type="InterPro" id="IPR051410">
    <property type="entry name" value="Ferric/Cupric_Reductase"/>
</dbReference>
<feature type="transmembrane region" description="Helical" evidence="11">
    <location>
        <begin position="319"/>
        <end position="339"/>
    </location>
</feature>
<dbReference type="PANTHER" id="PTHR32361">
    <property type="entry name" value="FERRIC/CUPRIC REDUCTASE TRANSMEMBRANE COMPONENT"/>
    <property type="match status" value="1"/>
</dbReference>